<dbReference type="AlphaFoldDB" id="A0A978W2R1"/>
<gene>
    <name evidence="2" type="ORF">FEM48_Zijuj01G0179900</name>
</gene>
<name>A0A978W2R1_ZIZJJ</name>
<dbReference type="Gene3D" id="3.20.20.100">
    <property type="entry name" value="NADP-dependent oxidoreductase domain"/>
    <property type="match status" value="1"/>
</dbReference>
<organism evidence="2 3">
    <name type="scientific">Ziziphus jujuba var. spinosa</name>
    <dbReference type="NCBI Taxonomy" id="714518"/>
    <lineage>
        <taxon>Eukaryota</taxon>
        <taxon>Viridiplantae</taxon>
        <taxon>Streptophyta</taxon>
        <taxon>Embryophyta</taxon>
        <taxon>Tracheophyta</taxon>
        <taxon>Spermatophyta</taxon>
        <taxon>Magnoliopsida</taxon>
        <taxon>eudicotyledons</taxon>
        <taxon>Gunneridae</taxon>
        <taxon>Pentapetalae</taxon>
        <taxon>rosids</taxon>
        <taxon>fabids</taxon>
        <taxon>Rosales</taxon>
        <taxon>Rhamnaceae</taxon>
        <taxon>Paliureae</taxon>
        <taxon>Ziziphus</taxon>
    </lineage>
</organism>
<dbReference type="PANTHER" id="PTHR11732">
    <property type="entry name" value="ALDO/KETO REDUCTASE"/>
    <property type="match status" value="1"/>
</dbReference>
<evidence type="ECO:0000259" key="1">
    <source>
        <dbReference type="Pfam" id="PF00248"/>
    </source>
</evidence>
<dbReference type="Pfam" id="PF00248">
    <property type="entry name" value="Aldo_ket_red"/>
    <property type="match status" value="1"/>
</dbReference>
<evidence type="ECO:0000313" key="2">
    <source>
        <dbReference type="EMBL" id="KAH7546245.1"/>
    </source>
</evidence>
<proteinExistence type="predicted"/>
<evidence type="ECO:0000313" key="3">
    <source>
        <dbReference type="Proteomes" id="UP000813462"/>
    </source>
</evidence>
<protein>
    <recommendedName>
        <fullName evidence="1">NADP-dependent oxidoreductase domain-containing protein</fullName>
    </recommendedName>
</protein>
<feature type="domain" description="NADP-dependent oxidoreductase" evidence="1">
    <location>
        <begin position="87"/>
        <end position="257"/>
    </location>
</feature>
<dbReference type="GO" id="GO:0016491">
    <property type="term" value="F:oxidoreductase activity"/>
    <property type="evidence" value="ECO:0007669"/>
    <property type="project" value="InterPro"/>
</dbReference>
<dbReference type="SUPFAM" id="SSF51430">
    <property type="entry name" value="NAD(P)-linked oxidoreductase"/>
    <property type="match status" value="1"/>
</dbReference>
<accession>A0A978W2R1</accession>
<dbReference type="PIRSF" id="PIRSF000097">
    <property type="entry name" value="AKR"/>
    <property type="match status" value="1"/>
</dbReference>
<dbReference type="InterPro" id="IPR036812">
    <property type="entry name" value="NAD(P)_OxRdtase_dom_sf"/>
</dbReference>
<dbReference type="InterPro" id="IPR023210">
    <property type="entry name" value="NADP_OxRdtase_dom"/>
</dbReference>
<dbReference type="InterPro" id="IPR020471">
    <property type="entry name" value="AKR"/>
</dbReference>
<dbReference type="EMBL" id="JAEACU010000001">
    <property type="protein sequence ID" value="KAH7546245.1"/>
    <property type="molecule type" value="Genomic_DNA"/>
</dbReference>
<comment type="caution">
    <text evidence="2">The sequence shown here is derived from an EMBL/GenBank/DDBJ whole genome shotgun (WGS) entry which is preliminary data.</text>
</comment>
<reference evidence="2" key="1">
    <citation type="journal article" date="2021" name="Front. Plant Sci.">
        <title>Chromosome-Scale Genome Assembly for Chinese Sour Jujube and Insights Into Its Genome Evolution and Domestication Signature.</title>
        <authorList>
            <person name="Shen L.-Y."/>
            <person name="Luo H."/>
            <person name="Wang X.-L."/>
            <person name="Wang X.-M."/>
            <person name="Qiu X.-J."/>
            <person name="Liu H."/>
            <person name="Zhou S.-S."/>
            <person name="Jia K.-H."/>
            <person name="Nie S."/>
            <person name="Bao Y.-T."/>
            <person name="Zhang R.-G."/>
            <person name="Yun Q.-Z."/>
            <person name="Chai Y.-H."/>
            <person name="Lu J.-Y."/>
            <person name="Li Y."/>
            <person name="Zhao S.-W."/>
            <person name="Mao J.-F."/>
            <person name="Jia S.-G."/>
            <person name="Mao Y.-M."/>
        </authorList>
    </citation>
    <scope>NUCLEOTIDE SEQUENCE</scope>
    <source>
        <strain evidence="2">AT0</strain>
        <tissue evidence="2">Leaf</tissue>
    </source>
</reference>
<sequence length="286" mass="31808">MVDLESDLIPKVVLSSSVGHLSMPVLRFGTASDSSDSTHLKTAAFEAIKLGYRHFDTGMNSLSLPSSGAMMLIPTLVYPCSTEIPSLEYLDLYLVHWPISAKPGKGKSPIKEEEIMPMDYKSVWAAKKESQRLSLTKSIGVSIFSTKKLQNLLSFATIPPAKKLTEFCKANNIMVTAYSPLEANGTTRGSNHVINNQVLKDIAVARGKTIAQASLRWIYEQEATSVPKSYNKEMLKENLDIFDWKLTQEGIHKINQLPQKKIILHAAAARNETDPKLLKELWDGEF</sequence>
<dbReference type="Proteomes" id="UP000813462">
    <property type="component" value="Unassembled WGS sequence"/>
</dbReference>
<dbReference type="PRINTS" id="PR00069">
    <property type="entry name" value="ALDKETRDTASE"/>
</dbReference>